<evidence type="ECO:0008006" key="3">
    <source>
        <dbReference type="Google" id="ProtNLM"/>
    </source>
</evidence>
<dbReference type="RefSeq" id="XP_040694786.1">
    <property type="nucleotide sequence ID" value="XM_040830112.1"/>
</dbReference>
<dbReference type="VEuPathDB" id="FungiDB:ASPWEDRAFT_167143"/>
<sequence>MTLLPFKKLRNLHVQLSDLLEEPGILDSLILPDGQGCVHRRGKITSLERFVCDFYGSKNTASILNFLQANDQLSTLAIPFEVPSDLLNDGVLPLLSQSFGNLTSLSLTWTGTSIDETALEHISTLKGLTQIHLSAGHQFGPRHDWFVDHDTIRKAFANLPELKKFALSRDTYDNRLPDSSEDSSRNHYYSARESFETMTARVEELDLHGTTQDP</sequence>
<dbReference type="InterPro" id="IPR032675">
    <property type="entry name" value="LRR_dom_sf"/>
</dbReference>
<name>A0A1L9S1S7_ASPWE</name>
<evidence type="ECO:0000313" key="1">
    <source>
        <dbReference type="EMBL" id="OJJ41110.1"/>
    </source>
</evidence>
<organism evidence="1 2">
    <name type="scientific">Aspergillus wentii DTO 134E9</name>
    <dbReference type="NCBI Taxonomy" id="1073089"/>
    <lineage>
        <taxon>Eukaryota</taxon>
        <taxon>Fungi</taxon>
        <taxon>Dikarya</taxon>
        <taxon>Ascomycota</taxon>
        <taxon>Pezizomycotina</taxon>
        <taxon>Eurotiomycetes</taxon>
        <taxon>Eurotiomycetidae</taxon>
        <taxon>Eurotiales</taxon>
        <taxon>Aspergillaceae</taxon>
        <taxon>Aspergillus</taxon>
        <taxon>Aspergillus subgen. Cremei</taxon>
    </lineage>
</organism>
<dbReference type="SUPFAM" id="SSF52047">
    <property type="entry name" value="RNI-like"/>
    <property type="match status" value="1"/>
</dbReference>
<accession>A0A1L9S1S7</accession>
<dbReference type="EMBL" id="KV878209">
    <property type="protein sequence ID" value="OJJ41110.1"/>
    <property type="molecule type" value="Genomic_DNA"/>
</dbReference>
<gene>
    <name evidence="1" type="ORF">ASPWEDRAFT_167143</name>
</gene>
<keyword evidence="2" id="KW-1185">Reference proteome</keyword>
<evidence type="ECO:0000313" key="2">
    <source>
        <dbReference type="Proteomes" id="UP000184383"/>
    </source>
</evidence>
<dbReference type="OrthoDB" id="4523597at2759"/>
<dbReference type="Gene3D" id="3.80.10.10">
    <property type="entry name" value="Ribonuclease Inhibitor"/>
    <property type="match status" value="1"/>
</dbReference>
<dbReference type="AlphaFoldDB" id="A0A1L9S1S7"/>
<protein>
    <recommendedName>
        <fullName evidence="3">F-box domain-containing protein</fullName>
    </recommendedName>
</protein>
<dbReference type="Proteomes" id="UP000184383">
    <property type="component" value="Unassembled WGS sequence"/>
</dbReference>
<reference evidence="2" key="1">
    <citation type="journal article" date="2017" name="Genome Biol.">
        <title>Comparative genomics reveals high biological diversity and specific adaptations in the industrially and medically important fungal genus Aspergillus.</title>
        <authorList>
            <person name="de Vries R.P."/>
            <person name="Riley R."/>
            <person name="Wiebenga A."/>
            <person name="Aguilar-Osorio G."/>
            <person name="Amillis S."/>
            <person name="Uchima C.A."/>
            <person name="Anderluh G."/>
            <person name="Asadollahi M."/>
            <person name="Askin M."/>
            <person name="Barry K."/>
            <person name="Battaglia E."/>
            <person name="Bayram O."/>
            <person name="Benocci T."/>
            <person name="Braus-Stromeyer S.A."/>
            <person name="Caldana C."/>
            <person name="Canovas D."/>
            <person name="Cerqueira G.C."/>
            <person name="Chen F."/>
            <person name="Chen W."/>
            <person name="Choi C."/>
            <person name="Clum A."/>
            <person name="Dos Santos R.A."/>
            <person name="Damasio A.R."/>
            <person name="Diallinas G."/>
            <person name="Emri T."/>
            <person name="Fekete E."/>
            <person name="Flipphi M."/>
            <person name="Freyberg S."/>
            <person name="Gallo A."/>
            <person name="Gournas C."/>
            <person name="Habgood R."/>
            <person name="Hainaut M."/>
            <person name="Harispe M.L."/>
            <person name="Henrissat B."/>
            <person name="Hilden K.S."/>
            <person name="Hope R."/>
            <person name="Hossain A."/>
            <person name="Karabika E."/>
            <person name="Karaffa L."/>
            <person name="Karanyi Z."/>
            <person name="Krasevec N."/>
            <person name="Kuo A."/>
            <person name="Kusch H."/>
            <person name="LaButti K."/>
            <person name="Lagendijk E.L."/>
            <person name="Lapidus A."/>
            <person name="Levasseur A."/>
            <person name="Lindquist E."/>
            <person name="Lipzen A."/>
            <person name="Logrieco A.F."/>
            <person name="MacCabe A."/>
            <person name="Maekelae M.R."/>
            <person name="Malavazi I."/>
            <person name="Melin P."/>
            <person name="Meyer V."/>
            <person name="Mielnichuk N."/>
            <person name="Miskei M."/>
            <person name="Molnar A.P."/>
            <person name="Mule G."/>
            <person name="Ngan C.Y."/>
            <person name="Orejas M."/>
            <person name="Orosz E."/>
            <person name="Ouedraogo J.P."/>
            <person name="Overkamp K.M."/>
            <person name="Park H.-S."/>
            <person name="Perrone G."/>
            <person name="Piumi F."/>
            <person name="Punt P.J."/>
            <person name="Ram A.F."/>
            <person name="Ramon A."/>
            <person name="Rauscher S."/>
            <person name="Record E."/>
            <person name="Riano-Pachon D.M."/>
            <person name="Robert V."/>
            <person name="Roehrig J."/>
            <person name="Ruller R."/>
            <person name="Salamov A."/>
            <person name="Salih N.S."/>
            <person name="Samson R.A."/>
            <person name="Sandor E."/>
            <person name="Sanguinetti M."/>
            <person name="Schuetze T."/>
            <person name="Sepcic K."/>
            <person name="Shelest E."/>
            <person name="Sherlock G."/>
            <person name="Sophianopoulou V."/>
            <person name="Squina F.M."/>
            <person name="Sun H."/>
            <person name="Susca A."/>
            <person name="Todd R.B."/>
            <person name="Tsang A."/>
            <person name="Unkles S.E."/>
            <person name="van de Wiele N."/>
            <person name="van Rossen-Uffink D."/>
            <person name="Oliveira J.V."/>
            <person name="Vesth T.C."/>
            <person name="Visser J."/>
            <person name="Yu J.-H."/>
            <person name="Zhou M."/>
            <person name="Andersen M.R."/>
            <person name="Archer D.B."/>
            <person name="Baker S.E."/>
            <person name="Benoit I."/>
            <person name="Brakhage A.A."/>
            <person name="Braus G.H."/>
            <person name="Fischer R."/>
            <person name="Frisvad J.C."/>
            <person name="Goldman G.H."/>
            <person name="Houbraken J."/>
            <person name="Oakley B."/>
            <person name="Pocsi I."/>
            <person name="Scazzocchio C."/>
            <person name="Seiboth B."/>
            <person name="vanKuyk P.A."/>
            <person name="Wortman J."/>
            <person name="Dyer P.S."/>
            <person name="Grigoriev I.V."/>
        </authorList>
    </citation>
    <scope>NUCLEOTIDE SEQUENCE [LARGE SCALE GENOMIC DNA]</scope>
    <source>
        <strain evidence="2">DTO 134E9</strain>
    </source>
</reference>
<proteinExistence type="predicted"/>
<dbReference type="GeneID" id="63745960"/>